<keyword evidence="3" id="KW-1185">Reference proteome</keyword>
<dbReference type="RefSeq" id="WP_269281815.1">
    <property type="nucleotide sequence ID" value="NZ_JAPVOI010000004.1"/>
</dbReference>
<evidence type="ECO:0000313" key="2">
    <source>
        <dbReference type="EMBL" id="MCZ4091680.1"/>
    </source>
</evidence>
<gene>
    <name evidence="2" type="ORF">O3W52_16860</name>
</gene>
<organism evidence="2 3">
    <name type="scientific">Sinorhizobium psoraleae</name>
    <dbReference type="NCBI Taxonomy" id="520838"/>
    <lineage>
        <taxon>Bacteria</taxon>
        <taxon>Pseudomonadati</taxon>
        <taxon>Pseudomonadota</taxon>
        <taxon>Alphaproteobacteria</taxon>
        <taxon>Hyphomicrobiales</taxon>
        <taxon>Rhizobiaceae</taxon>
        <taxon>Sinorhizobium/Ensifer group</taxon>
        <taxon>Sinorhizobium</taxon>
    </lineage>
</organism>
<dbReference type="Pfam" id="PF24698">
    <property type="entry name" value="DUF7662"/>
    <property type="match status" value="1"/>
</dbReference>
<comment type="caution">
    <text evidence="2">The sequence shown here is derived from an EMBL/GenBank/DDBJ whole genome shotgun (WGS) entry which is preliminary data.</text>
</comment>
<dbReference type="Proteomes" id="UP001079430">
    <property type="component" value="Unassembled WGS sequence"/>
</dbReference>
<dbReference type="EMBL" id="JAPVOI010000004">
    <property type="protein sequence ID" value="MCZ4091680.1"/>
    <property type="molecule type" value="Genomic_DNA"/>
</dbReference>
<protein>
    <recommendedName>
        <fullName evidence="1">DUF7662 domain-containing protein</fullName>
    </recommendedName>
</protein>
<feature type="domain" description="DUF7662" evidence="1">
    <location>
        <begin position="4"/>
        <end position="68"/>
    </location>
</feature>
<proteinExistence type="predicted"/>
<dbReference type="InterPro" id="IPR056079">
    <property type="entry name" value="DUF7662"/>
</dbReference>
<evidence type="ECO:0000259" key="1">
    <source>
        <dbReference type="Pfam" id="PF24698"/>
    </source>
</evidence>
<reference evidence="2" key="1">
    <citation type="submission" date="2022-10" db="EMBL/GenBank/DDBJ databases">
        <title>Whole genome sequencing of three plant growth promoting bacteria isolated from Vachellia tortilis subsp. raddiana in Morocco.</title>
        <authorList>
            <person name="Hnini M."/>
            <person name="Zouagui R."/>
            <person name="Zouagui H."/>
            <person name="Chemao Elfihri M.-W."/>
            <person name="Ibrahimi A."/>
            <person name="Sbabou L."/>
            <person name="Aurag J."/>
        </authorList>
    </citation>
    <scope>NUCLEOTIDE SEQUENCE</scope>
    <source>
        <strain evidence="2">LMR678</strain>
    </source>
</reference>
<evidence type="ECO:0000313" key="3">
    <source>
        <dbReference type="Proteomes" id="UP001079430"/>
    </source>
</evidence>
<accession>A0ABT4KIT5</accession>
<name>A0ABT4KIT5_9HYPH</name>
<sequence>MSKYEGLTQRLARATTSEIILTFAEIEAATGVELPKSARRPQYWANQVEDARGANKAAREAGFRSFLLAGQDKVRFVRD</sequence>